<gene>
    <name evidence="1" type="primary">fadD15</name>
    <name evidence="1" type="ORF">EVAR_73385_1</name>
</gene>
<protein>
    <submittedName>
        <fullName evidence="1">Long-chain-fatty-acid--CoA ligase FadD15</fullName>
    </submittedName>
</protein>
<dbReference type="OrthoDB" id="3633556at2759"/>
<feature type="non-terminal residue" evidence="1">
    <location>
        <position position="1"/>
    </location>
</feature>
<reference evidence="1 2" key="1">
    <citation type="journal article" date="2019" name="Commun. Biol.">
        <title>The bagworm genome reveals a unique fibroin gene that provides high tensile strength.</title>
        <authorList>
            <person name="Kono N."/>
            <person name="Nakamura H."/>
            <person name="Ohtoshi R."/>
            <person name="Tomita M."/>
            <person name="Numata K."/>
            <person name="Arakawa K."/>
        </authorList>
    </citation>
    <scope>NUCLEOTIDE SEQUENCE [LARGE SCALE GENOMIC DNA]</scope>
</reference>
<keyword evidence="1" id="KW-0436">Ligase</keyword>
<name>A0A4C1T7D2_EUMVA</name>
<dbReference type="EMBL" id="BGZK01012273">
    <property type="protein sequence ID" value="GBP10044.1"/>
    <property type="molecule type" value="Genomic_DNA"/>
</dbReference>
<dbReference type="STRING" id="151549.A0A4C1T7D2"/>
<evidence type="ECO:0000313" key="2">
    <source>
        <dbReference type="Proteomes" id="UP000299102"/>
    </source>
</evidence>
<sequence length="61" mass="7054">SFVSRAESVRKFVVLPTEFTQESGHLTPKLSIKRDNILRDYAGEVHKLYGDNRRPRPISLK</sequence>
<dbReference type="GO" id="GO:0016874">
    <property type="term" value="F:ligase activity"/>
    <property type="evidence" value="ECO:0007669"/>
    <property type="project" value="UniProtKB-KW"/>
</dbReference>
<keyword evidence="2" id="KW-1185">Reference proteome</keyword>
<dbReference type="Proteomes" id="UP000299102">
    <property type="component" value="Unassembled WGS sequence"/>
</dbReference>
<evidence type="ECO:0000313" key="1">
    <source>
        <dbReference type="EMBL" id="GBP10044.1"/>
    </source>
</evidence>
<organism evidence="1 2">
    <name type="scientific">Eumeta variegata</name>
    <name type="common">Bagworm moth</name>
    <name type="synonym">Eumeta japonica</name>
    <dbReference type="NCBI Taxonomy" id="151549"/>
    <lineage>
        <taxon>Eukaryota</taxon>
        <taxon>Metazoa</taxon>
        <taxon>Ecdysozoa</taxon>
        <taxon>Arthropoda</taxon>
        <taxon>Hexapoda</taxon>
        <taxon>Insecta</taxon>
        <taxon>Pterygota</taxon>
        <taxon>Neoptera</taxon>
        <taxon>Endopterygota</taxon>
        <taxon>Lepidoptera</taxon>
        <taxon>Glossata</taxon>
        <taxon>Ditrysia</taxon>
        <taxon>Tineoidea</taxon>
        <taxon>Psychidae</taxon>
        <taxon>Oiketicinae</taxon>
        <taxon>Eumeta</taxon>
    </lineage>
</organism>
<comment type="caution">
    <text evidence="1">The sequence shown here is derived from an EMBL/GenBank/DDBJ whole genome shotgun (WGS) entry which is preliminary data.</text>
</comment>
<proteinExistence type="predicted"/>
<dbReference type="AlphaFoldDB" id="A0A4C1T7D2"/>
<accession>A0A4C1T7D2</accession>